<reference evidence="2 3" key="1">
    <citation type="submission" date="2016-04" db="EMBL/GenBank/DDBJ databases">
        <title>Deep-sea bacteria in the southern Pacific.</title>
        <authorList>
            <person name="Tang K."/>
        </authorList>
    </citation>
    <scope>NUCLEOTIDE SEQUENCE [LARGE SCALE GENOMIC DNA]</scope>
    <source>
        <strain evidence="2 3">JLT2014</strain>
    </source>
</reference>
<dbReference type="Proteomes" id="UP000187059">
    <property type="component" value="Chromosome"/>
</dbReference>
<keyword evidence="3" id="KW-1185">Reference proteome</keyword>
<organism evidence="2 3">
    <name type="scientific">Salipiger abyssi</name>
    <dbReference type="NCBI Taxonomy" id="1250539"/>
    <lineage>
        <taxon>Bacteria</taxon>
        <taxon>Pseudomonadati</taxon>
        <taxon>Pseudomonadota</taxon>
        <taxon>Alphaproteobacteria</taxon>
        <taxon>Rhodobacterales</taxon>
        <taxon>Roseobacteraceae</taxon>
        <taxon>Salipiger</taxon>
    </lineage>
</organism>
<feature type="compositionally biased region" description="Low complexity" evidence="1">
    <location>
        <begin position="135"/>
        <end position="151"/>
    </location>
</feature>
<evidence type="ECO:0000313" key="2">
    <source>
        <dbReference type="EMBL" id="APZ54513.1"/>
    </source>
</evidence>
<gene>
    <name evidence="2" type="ORF">Ga0080574_TMP4179</name>
</gene>
<dbReference type="AlphaFoldDB" id="A0A1P8UYP4"/>
<feature type="compositionally biased region" description="Gly residues" evidence="1">
    <location>
        <begin position="1"/>
        <end position="13"/>
    </location>
</feature>
<evidence type="ECO:0000256" key="1">
    <source>
        <dbReference type="SAM" id="MobiDB-lite"/>
    </source>
</evidence>
<sequence>MITGGYGGSGASSGSGSTQNSGASQNTATPEESEETQAPAASKETPSAASEETGTAPVAASEESNATPARTAPETPAASSSVLVETPESREPAASDARAQAIAAQQAFLSSLIVAQLERGSEEEDLPTRMRRGAESYAAAQASASQASETARTNVEL</sequence>
<dbReference type="STRING" id="1250539.Ga0080574_TMP4179"/>
<feature type="compositionally biased region" description="Low complexity" evidence="1">
    <location>
        <begin position="66"/>
        <end position="81"/>
    </location>
</feature>
<dbReference type="EMBL" id="CP015093">
    <property type="protein sequence ID" value="APZ54513.1"/>
    <property type="molecule type" value="Genomic_DNA"/>
</dbReference>
<feature type="compositionally biased region" description="Polar residues" evidence="1">
    <location>
        <begin position="44"/>
        <end position="53"/>
    </location>
</feature>
<protein>
    <submittedName>
        <fullName evidence="2">Uncharacterized protein</fullName>
    </submittedName>
</protein>
<proteinExistence type="predicted"/>
<accession>A0A1P8UYP4</accession>
<feature type="compositionally biased region" description="Low complexity" evidence="1">
    <location>
        <begin position="14"/>
        <end position="26"/>
    </location>
</feature>
<feature type="region of interest" description="Disordered" evidence="1">
    <location>
        <begin position="118"/>
        <end position="157"/>
    </location>
</feature>
<dbReference type="KEGG" id="paby:Ga0080574_TMP4179"/>
<feature type="region of interest" description="Disordered" evidence="1">
    <location>
        <begin position="1"/>
        <end position="99"/>
    </location>
</feature>
<name>A0A1P8UYP4_9RHOB</name>
<evidence type="ECO:0000313" key="3">
    <source>
        <dbReference type="Proteomes" id="UP000187059"/>
    </source>
</evidence>